<dbReference type="SUPFAM" id="SSF54695">
    <property type="entry name" value="POZ domain"/>
    <property type="match status" value="1"/>
</dbReference>
<protein>
    <submittedName>
        <fullName evidence="2">Protein roadkill</fullName>
    </submittedName>
</protein>
<accession>A0A087UVL8</accession>
<feature type="domain" description="BTB" evidence="1">
    <location>
        <begin position="167"/>
        <end position="234"/>
    </location>
</feature>
<dbReference type="PANTHER" id="PTHR24413">
    <property type="entry name" value="SPECKLE-TYPE POZ PROTEIN"/>
    <property type="match status" value="1"/>
</dbReference>
<dbReference type="InterPro" id="IPR000210">
    <property type="entry name" value="BTB/POZ_dom"/>
</dbReference>
<dbReference type="OrthoDB" id="6436715at2759"/>
<dbReference type="STRING" id="407821.A0A087UVL8"/>
<dbReference type="Pfam" id="PF00651">
    <property type="entry name" value="BTB"/>
    <property type="match status" value="1"/>
</dbReference>
<gene>
    <name evidence="2" type="ORF">X975_15966</name>
</gene>
<name>A0A087UVL8_STEMI</name>
<evidence type="ECO:0000313" key="3">
    <source>
        <dbReference type="Proteomes" id="UP000054359"/>
    </source>
</evidence>
<feature type="non-terminal residue" evidence="2">
    <location>
        <position position="331"/>
    </location>
</feature>
<dbReference type="Proteomes" id="UP000054359">
    <property type="component" value="Unassembled WGS sequence"/>
</dbReference>
<dbReference type="InterPro" id="IPR011333">
    <property type="entry name" value="SKP1/BTB/POZ_sf"/>
</dbReference>
<organism evidence="2 3">
    <name type="scientific">Stegodyphus mimosarum</name>
    <name type="common">African social velvet spider</name>
    <dbReference type="NCBI Taxonomy" id="407821"/>
    <lineage>
        <taxon>Eukaryota</taxon>
        <taxon>Metazoa</taxon>
        <taxon>Ecdysozoa</taxon>
        <taxon>Arthropoda</taxon>
        <taxon>Chelicerata</taxon>
        <taxon>Arachnida</taxon>
        <taxon>Araneae</taxon>
        <taxon>Araneomorphae</taxon>
        <taxon>Entelegynae</taxon>
        <taxon>Eresoidea</taxon>
        <taxon>Eresidae</taxon>
        <taxon>Stegodyphus</taxon>
    </lineage>
</organism>
<dbReference type="EMBL" id="KK121852">
    <property type="protein sequence ID" value="KFM81407.1"/>
    <property type="molecule type" value="Genomic_DNA"/>
</dbReference>
<dbReference type="SMART" id="SM00225">
    <property type="entry name" value="BTB"/>
    <property type="match status" value="1"/>
</dbReference>
<reference evidence="2 3" key="1">
    <citation type="submission" date="2013-11" db="EMBL/GenBank/DDBJ databases">
        <title>Genome sequencing of Stegodyphus mimosarum.</title>
        <authorList>
            <person name="Bechsgaard J."/>
        </authorList>
    </citation>
    <scope>NUCLEOTIDE SEQUENCE [LARGE SCALE GENOMIC DNA]</scope>
</reference>
<dbReference type="PROSITE" id="PS50097">
    <property type="entry name" value="BTB"/>
    <property type="match status" value="1"/>
</dbReference>
<dbReference type="Gene3D" id="3.30.710.10">
    <property type="entry name" value="Potassium Channel Kv1.1, Chain A"/>
    <property type="match status" value="1"/>
</dbReference>
<dbReference type="AlphaFoldDB" id="A0A087UVL8"/>
<evidence type="ECO:0000313" key="2">
    <source>
        <dbReference type="EMBL" id="KFM81407.1"/>
    </source>
</evidence>
<proteinExistence type="predicted"/>
<sequence>MYSINRVCDDSYFEWKLEFKESAQIRSKLFGSYEKWCLVFNYHHPNASFQFYRESCGNKLQIKGRITIKYHTHRFNEISRMLDFTMNEDIKHNEILSLNMMTLSQRTADVSCYICIAKLSEGVEKSVQTYKDVQSPNSLTPMSSLDMKSIFGVCRDMQAMYEKSKHCDSILLCNDIEIHVHKCILAARSPVFAQMFDDVMTGNVESKIVVTDVDLQVLKEMLQFIYTGQINLRSPSMARDMYCAGDKYAILDLKIMCREFIISSLSTSTAIEMLILADKYQDEQLMKGTTEFIASVFEDITVTEVWANFLQNISCLRTESLPFEDDKHPSS</sequence>
<keyword evidence="3" id="KW-1185">Reference proteome</keyword>
<evidence type="ECO:0000259" key="1">
    <source>
        <dbReference type="PROSITE" id="PS50097"/>
    </source>
</evidence>